<comment type="caution">
    <text evidence="4">The sequence shown here is derived from an EMBL/GenBank/DDBJ whole genome shotgun (WGS) entry which is preliminary data.</text>
</comment>
<evidence type="ECO:0000256" key="2">
    <source>
        <dbReference type="PROSITE-ProRule" id="PRU00335"/>
    </source>
</evidence>
<dbReference type="PANTHER" id="PTHR43479">
    <property type="entry name" value="ACREF/ENVCD OPERON REPRESSOR-RELATED"/>
    <property type="match status" value="1"/>
</dbReference>
<dbReference type="Proteomes" id="UP000094296">
    <property type="component" value="Unassembled WGS sequence"/>
</dbReference>
<feature type="domain" description="HTH tetR-type" evidence="3">
    <location>
        <begin position="9"/>
        <end position="69"/>
    </location>
</feature>
<evidence type="ECO:0000256" key="1">
    <source>
        <dbReference type="ARBA" id="ARBA00023125"/>
    </source>
</evidence>
<evidence type="ECO:0000313" key="5">
    <source>
        <dbReference type="Proteomes" id="UP000094296"/>
    </source>
</evidence>
<accession>A0A1E5G244</accession>
<dbReference type="SUPFAM" id="SSF46689">
    <property type="entry name" value="Homeodomain-like"/>
    <property type="match status" value="1"/>
</dbReference>
<dbReference type="InterPro" id="IPR050624">
    <property type="entry name" value="HTH-type_Tx_Regulator"/>
</dbReference>
<dbReference type="Pfam" id="PF00440">
    <property type="entry name" value="TetR_N"/>
    <property type="match status" value="1"/>
</dbReference>
<proteinExistence type="predicted"/>
<reference evidence="4 5" key="1">
    <citation type="submission" date="2016-09" db="EMBL/GenBank/DDBJ databases">
        <title>Draft genome sequence for the type strain of Desulfuribacillus alkaliarsenatis AHT28, an obligately anaerobic, sulfidogenic bacterium isolated from Russian soda lake sediments.</title>
        <authorList>
            <person name="Abin C.A."/>
            <person name="Hollibaugh J.T."/>
        </authorList>
    </citation>
    <scope>NUCLEOTIDE SEQUENCE [LARGE SCALE GENOMIC DNA]</scope>
    <source>
        <strain evidence="4 5">AHT28</strain>
    </source>
</reference>
<evidence type="ECO:0000259" key="3">
    <source>
        <dbReference type="PROSITE" id="PS50977"/>
    </source>
</evidence>
<dbReference type="STRING" id="766136.BHF68_05430"/>
<protein>
    <recommendedName>
        <fullName evidence="3">HTH tetR-type domain-containing protein</fullName>
    </recommendedName>
</protein>
<evidence type="ECO:0000313" key="4">
    <source>
        <dbReference type="EMBL" id="OEF97041.1"/>
    </source>
</evidence>
<dbReference type="GO" id="GO:0003677">
    <property type="term" value="F:DNA binding"/>
    <property type="evidence" value="ECO:0007669"/>
    <property type="project" value="UniProtKB-UniRule"/>
</dbReference>
<dbReference type="PROSITE" id="PS50977">
    <property type="entry name" value="HTH_TETR_2"/>
    <property type="match status" value="1"/>
</dbReference>
<dbReference type="OrthoDB" id="113732at2"/>
<dbReference type="Gene3D" id="1.10.357.10">
    <property type="entry name" value="Tetracycline Repressor, domain 2"/>
    <property type="match status" value="1"/>
</dbReference>
<feature type="DNA-binding region" description="H-T-H motif" evidence="2">
    <location>
        <begin position="32"/>
        <end position="51"/>
    </location>
</feature>
<dbReference type="InterPro" id="IPR001647">
    <property type="entry name" value="HTH_TetR"/>
</dbReference>
<organism evidence="4 5">
    <name type="scientific">Desulfuribacillus alkaliarsenatis</name>
    <dbReference type="NCBI Taxonomy" id="766136"/>
    <lineage>
        <taxon>Bacteria</taxon>
        <taxon>Bacillati</taxon>
        <taxon>Bacillota</taxon>
        <taxon>Desulfuribacillia</taxon>
        <taxon>Desulfuribacillales</taxon>
        <taxon>Desulfuribacillaceae</taxon>
        <taxon>Desulfuribacillus</taxon>
    </lineage>
</organism>
<dbReference type="RefSeq" id="WP_069643087.1">
    <property type="nucleotide sequence ID" value="NZ_MIJE01000022.1"/>
</dbReference>
<dbReference type="AlphaFoldDB" id="A0A1E5G244"/>
<dbReference type="PRINTS" id="PR00455">
    <property type="entry name" value="HTHTETR"/>
</dbReference>
<dbReference type="PANTHER" id="PTHR43479:SF21">
    <property type="entry name" value="TRANSCRIPTIONAL REGULATOR, TETR FAMILY"/>
    <property type="match status" value="1"/>
</dbReference>
<dbReference type="EMBL" id="MIJE01000022">
    <property type="protein sequence ID" value="OEF97041.1"/>
    <property type="molecule type" value="Genomic_DNA"/>
</dbReference>
<keyword evidence="1 2" id="KW-0238">DNA-binding</keyword>
<keyword evidence="5" id="KW-1185">Reference proteome</keyword>
<name>A0A1E5G244_9FIRM</name>
<dbReference type="InterPro" id="IPR009057">
    <property type="entry name" value="Homeodomain-like_sf"/>
</dbReference>
<sequence>MNGFELRRQEKMKDILSAAFTLFAKDGFAAVKITDIAEKANVSKVSIYNYFGSKEELARQVMFDYMDKKALEFKTFMTSDLSYKEKLNMIHIENMKSLGELITGETDGLMSNELISSPQMQQFLKAYGDTKIKPLFVEFIEQGKLEGEIDSELSTESILMYVQAISGILSTPLTINQRIDIGKLMYNGLKGK</sequence>
<gene>
    <name evidence="4" type="ORF">BHF68_05430</name>
</gene>